<feature type="domain" description="C2H2-type" evidence="9">
    <location>
        <begin position="43"/>
        <end position="72"/>
    </location>
</feature>
<dbReference type="OrthoDB" id="8922241at2759"/>
<gene>
    <name evidence="10" type="ORF">L207DRAFT_511928</name>
</gene>
<keyword evidence="4" id="KW-0862">Zinc</keyword>
<name>A0A2J6RPK8_HYAVF</name>
<keyword evidence="5" id="KW-0805">Transcription regulation</keyword>
<keyword evidence="6" id="KW-0804">Transcription</keyword>
<keyword evidence="2" id="KW-0479">Metal-binding</keyword>
<dbReference type="Gene3D" id="3.30.160.60">
    <property type="entry name" value="Classic Zinc Finger"/>
    <property type="match status" value="2"/>
</dbReference>
<accession>A0A2J6RPK8</accession>
<proteinExistence type="predicted"/>
<dbReference type="PROSITE" id="PS50157">
    <property type="entry name" value="ZINC_FINGER_C2H2_2"/>
    <property type="match status" value="1"/>
</dbReference>
<dbReference type="InterPro" id="IPR036236">
    <property type="entry name" value="Znf_C2H2_sf"/>
</dbReference>
<dbReference type="PANTHER" id="PTHR46179:SF13">
    <property type="entry name" value="C2H2-TYPE DOMAIN-CONTAINING PROTEIN"/>
    <property type="match status" value="1"/>
</dbReference>
<evidence type="ECO:0000256" key="4">
    <source>
        <dbReference type="ARBA" id="ARBA00022833"/>
    </source>
</evidence>
<evidence type="ECO:0000256" key="6">
    <source>
        <dbReference type="ARBA" id="ARBA00023163"/>
    </source>
</evidence>
<dbReference type="Proteomes" id="UP000235786">
    <property type="component" value="Unassembled WGS sequence"/>
</dbReference>
<dbReference type="GO" id="GO:0006357">
    <property type="term" value="P:regulation of transcription by RNA polymerase II"/>
    <property type="evidence" value="ECO:0007669"/>
    <property type="project" value="TreeGrafter"/>
</dbReference>
<evidence type="ECO:0000259" key="9">
    <source>
        <dbReference type="PROSITE" id="PS50157"/>
    </source>
</evidence>
<dbReference type="SMART" id="SM00355">
    <property type="entry name" value="ZnF_C2H2"/>
    <property type="match status" value="3"/>
</dbReference>
<evidence type="ECO:0000313" key="11">
    <source>
        <dbReference type="Proteomes" id="UP000235786"/>
    </source>
</evidence>
<sequence length="140" mass="16305">MSANETSGLSPSAGAGECYREGLQSMPARPIPVLKNTASVKEWLCEYPNCGRSFTHRYRLNKHQKYHNKLRRCLEPSCLARRVTFSREQDLIRHQSQHNGRRFYCPHSHCIYAIDGAKDGFTRKDNLKRHLTNQHRHSQQ</sequence>
<dbReference type="SUPFAM" id="SSF57667">
    <property type="entry name" value="beta-beta-alpha zinc fingers"/>
    <property type="match status" value="1"/>
</dbReference>
<comment type="subcellular location">
    <subcellularLocation>
        <location evidence="1">Nucleus</location>
    </subcellularLocation>
</comment>
<protein>
    <recommendedName>
        <fullName evidence="9">C2H2-type domain-containing protein</fullName>
    </recommendedName>
</protein>
<reference evidence="10 11" key="1">
    <citation type="submission" date="2016-04" db="EMBL/GenBank/DDBJ databases">
        <title>A degradative enzymes factory behind the ericoid mycorrhizal symbiosis.</title>
        <authorList>
            <consortium name="DOE Joint Genome Institute"/>
            <person name="Martino E."/>
            <person name="Morin E."/>
            <person name="Grelet G."/>
            <person name="Kuo A."/>
            <person name="Kohler A."/>
            <person name="Daghino S."/>
            <person name="Barry K."/>
            <person name="Choi C."/>
            <person name="Cichocki N."/>
            <person name="Clum A."/>
            <person name="Copeland A."/>
            <person name="Hainaut M."/>
            <person name="Haridas S."/>
            <person name="Labutti K."/>
            <person name="Lindquist E."/>
            <person name="Lipzen A."/>
            <person name="Khouja H.-R."/>
            <person name="Murat C."/>
            <person name="Ohm R."/>
            <person name="Olson A."/>
            <person name="Spatafora J."/>
            <person name="Veneault-Fourrey C."/>
            <person name="Henrissat B."/>
            <person name="Grigoriev I."/>
            <person name="Martin F."/>
            <person name="Perotto S."/>
        </authorList>
    </citation>
    <scope>NUCLEOTIDE SEQUENCE [LARGE SCALE GENOMIC DNA]</scope>
    <source>
        <strain evidence="10 11">F</strain>
    </source>
</reference>
<evidence type="ECO:0000256" key="1">
    <source>
        <dbReference type="ARBA" id="ARBA00004123"/>
    </source>
</evidence>
<organism evidence="10 11">
    <name type="scientific">Hyaloscypha variabilis (strain UAMH 11265 / GT02V1 / F)</name>
    <name type="common">Meliniomyces variabilis</name>
    <dbReference type="NCBI Taxonomy" id="1149755"/>
    <lineage>
        <taxon>Eukaryota</taxon>
        <taxon>Fungi</taxon>
        <taxon>Dikarya</taxon>
        <taxon>Ascomycota</taxon>
        <taxon>Pezizomycotina</taxon>
        <taxon>Leotiomycetes</taxon>
        <taxon>Helotiales</taxon>
        <taxon>Hyaloscyphaceae</taxon>
        <taxon>Hyaloscypha</taxon>
        <taxon>Hyaloscypha variabilis</taxon>
    </lineage>
</organism>
<evidence type="ECO:0000256" key="8">
    <source>
        <dbReference type="PROSITE-ProRule" id="PRU00042"/>
    </source>
</evidence>
<dbReference type="InterPro" id="IPR051061">
    <property type="entry name" value="Zinc_finger_trans_reg"/>
</dbReference>
<dbReference type="GO" id="GO:0008270">
    <property type="term" value="F:zinc ion binding"/>
    <property type="evidence" value="ECO:0007669"/>
    <property type="project" value="UniProtKB-KW"/>
</dbReference>
<keyword evidence="3 8" id="KW-0863">Zinc-finger</keyword>
<dbReference type="InterPro" id="IPR013087">
    <property type="entry name" value="Znf_C2H2_type"/>
</dbReference>
<dbReference type="STRING" id="1149755.A0A2J6RPK8"/>
<dbReference type="GO" id="GO:0005634">
    <property type="term" value="C:nucleus"/>
    <property type="evidence" value="ECO:0007669"/>
    <property type="project" value="UniProtKB-SubCell"/>
</dbReference>
<keyword evidence="7" id="KW-0539">Nucleus</keyword>
<evidence type="ECO:0000256" key="5">
    <source>
        <dbReference type="ARBA" id="ARBA00023015"/>
    </source>
</evidence>
<evidence type="ECO:0000256" key="3">
    <source>
        <dbReference type="ARBA" id="ARBA00022771"/>
    </source>
</evidence>
<dbReference type="EMBL" id="KZ613945">
    <property type="protein sequence ID" value="PMD40445.1"/>
    <property type="molecule type" value="Genomic_DNA"/>
</dbReference>
<keyword evidence="11" id="KW-1185">Reference proteome</keyword>
<dbReference type="AlphaFoldDB" id="A0A2J6RPK8"/>
<evidence type="ECO:0000256" key="7">
    <source>
        <dbReference type="ARBA" id="ARBA00023242"/>
    </source>
</evidence>
<dbReference type="PROSITE" id="PS00028">
    <property type="entry name" value="ZINC_FINGER_C2H2_1"/>
    <property type="match status" value="1"/>
</dbReference>
<evidence type="ECO:0000313" key="10">
    <source>
        <dbReference type="EMBL" id="PMD40445.1"/>
    </source>
</evidence>
<dbReference type="PANTHER" id="PTHR46179">
    <property type="entry name" value="ZINC FINGER PROTEIN"/>
    <property type="match status" value="1"/>
</dbReference>
<evidence type="ECO:0000256" key="2">
    <source>
        <dbReference type="ARBA" id="ARBA00022723"/>
    </source>
</evidence>